<protein>
    <submittedName>
        <fullName evidence="3">Uncharacterized protein</fullName>
    </submittedName>
</protein>
<accession>A0AA39HUX2</accession>
<dbReference type="EMBL" id="JAUCMV010000003">
    <property type="protein sequence ID" value="KAK0411824.1"/>
    <property type="molecule type" value="Genomic_DNA"/>
</dbReference>
<keyword evidence="2" id="KW-1133">Transmembrane helix</keyword>
<evidence type="ECO:0000256" key="2">
    <source>
        <dbReference type="SAM" id="Phobius"/>
    </source>
</evidence>
<proteinExistence type="predicted"/>
<feature type="region of interest" description="Disordered" evidence="1">
    <location>
        <begin position="61"/>
        <end position="103"/>
    </location>
</feature>
<evidence type="ECO:0000313" key="4">
    <source>
        <dbReference type="Proteomes" id="UP001175271"/>
    </source>
</evidence>
<feature type="compositionally biased region" description="Polar residues" evidence="1">
    <location>
        <begin position="241"/>
        <end position="253"/>
    </location>
</feature>
<gene>
    <name evidence="3" type="ORF">QR680_005861</name>
</gene>
<feature type="compositionally biased region" description="Low complexity" evidence="1">
    <location>
        <begin position="229"/>
        <end position="239"/>
    </location>
</feature>
<feature type="compositionally biased region" description="Basic residues" evidence="1">
    <location>
        <begin position="79"/>
        <end position="93"/>
    </location>
</feature>
<feature type="compositionally biased region" description="Polar residues" evidence="1">
    <location>
        <begin position="162"/>
        <end position="178"/>
    </location>
</feature>
<comment type="caution">
    <text evidence="3">The sequence shown here is derived from an EMBL/GenBank/DDBJ whole genome shotgun (WGS) entry which is preliminary data.</text>
</comment>
<sequence length="270" mass="29056">MNEAGALRKVAQTLENLDSNLLWALAVWIFLVTVGIGSRVYFIWSQRGIDEKVKRLERLGSQLKKHRERRQKTQGCSKSSKKRKSKKKGRKGKKEGISQQPVHVAIDMSGFKPHEQKGIKVCAASVEKKSQNQEVVLMPTSTEVAIKCGPQVAFVHLKEDNTQNSTSSEKSNLVTARSTSEKNVSEVTAKSSSDSALGSSLLVTIRPEAAPAPEVSGSPSTIKTNETQSSVSSFTSLPSPILTSPITNTNDASSGVIGAPKVPGNETASK</sequence>
<keyword evidence="2" id="KW-0472">Membrane</keyword>
<feature type="region of interest" description="Disordered" evidence="1">
    <location>
        <begin position="208"/>
        <end position="270"/>
    </location>
</feature>
<feature type="region of interest" description="Disordered" evidence="1">
    <location>
        <begin position="159"/>
        <end position="191"/>
    </location>
</feature>
<dbReference type="Proteomes" id="UP001175271">
    <property type="component" value="Unassembled WGS sequence"/>
</dbReference>
<dbReference type="AlphaFoldDB" id="A0AA39HUX2"/>
<organism evidence="3 4">
    <name type="scientific">Steinernema hermaphroditum</name>
    <dbReference type="NCBI Taxonomy" id="289476"/>
    <lineage>
        <taxon>Eukaryota</taxon>
        <taxon>Metazoa</taxon>
        <taxon>Ecdysozoa</taxon>
        <taxon>Nematoda</taxon>
        <taxon>Chromadorea</taxon>
        <taxon>Rhabditida</taxon>
        <taxon>Tylenchina</taxon>
        <taxon>Panagrolaimomorpha</taxon>
        <taxon>Strongyloidoidea</taxon>
        <taxon>Steinernematidae</taxon>
        <taxon>Steinernema</taxon>
    </lineage>
</organism>
<feature type="compositionally biased region" description="Polar residues" evidence="1">
    <location>
        <begin position="217"/>
        <end position="228"/>
    </location>
</feature>
<reference evidence="3" key="1">
    <citation type="submission" date="2023-06" db="EMBL/GenBank/DDBJ databases">
        <title>Genomic analysis of the entomopathogenic nematode Steinernema hermaphroditum.</title>
        <authorList>
            <person name="Schwarz E.M."/>
            <person name="Heppert J.K."/>
            <person name="Baniya A."/>
            <person name="Schwartz H.T."/>
            <person name="Tan C.-H."/>
            <person name="Antoshechkin I."/>
            <person name="Sternberg P.W."/>
            <person name="Goodrich-Blair H."/>
            <person name="Dillman A.R."/>
        </authorList>
    </citation>
    <scope>NUCLEOTIDE SEQUENCE</scope>
    <source>
        <strain evidence="3">PS9179</strain>
        <tissue evidence="3">Whole animal</tissue>
    </source>
</reference>
<evidence type="ECO:0000256" key="1">
    <source>
        <dbReference type="SAM" id="MobiDB-lite"/>
    </source>
</evidence>
<keyword evidence="4" id="KW-1185">Reference proteome</keyword>
<keyword evidence="2" id="KW-0812">Transmembrane</keyword>
<evidence type="ECO:0000313" key="3">
    <source>
        <dbReference type="EMBL" id="KAK0411824.1"/>
    </source>
</evidence>
<feature type="compositionally biased region" description="Basic residues" evidence="1">
    <location>
        <begin position="63"/>
        <end position="72"/>
    </location>
</feature>
<feature type="transmembrane region" description="Helical" evidence="2">
    <location>
        <begin position="20"/>
        <end position="44"/>
    </location>
</feature>
<name>A0AA39HUX2_9BILA</name>